<keyword evidence="3" id="KW-0540">Nuclease</keyword>
<organism evidence="9 10">
    <name type="scientific">Acinetobacter parvus NIPH 1103</name>
    <dbReference type="NCBI Taxonomy" id="1217671"/>
    <lineage>
        <taxon>Bacteria</taxon>
        <taxon>Pseudomonadati</taxon>
        <taxon>Pseudomonadota</taxon>
        <taxon>Gammaproteobacteria</taxon>
        <taxon>Moraxellales</taxon>
        <taxon>Moraxellaceae</taxon>
        <taxon>Acinetobacter</taxon>
    </lineage>
</organism>
<dbReference type="HOGENOM" id="CLU_118482_8_0_6"/>
<evidence type="ECO:0000256" key="4">
    <source>
        <dbReference type="ARBA" id="ARBA00022723"/>
    </source>
</evidence>
<sequence>MYLLDTNVISELRKPKPHGAVVAWVQSIEDKDLFLSAVTIGEIQAGIEITREQDTAKAQHIEQWLDLVASSYNVLPMTADIFRTWAKLMHRTSDTLYEDAMIAATAKQHHLTVVTRNIADFKGFEVKLLNPFDGAEGVQNSVSVNLTRF</sequence>
<dbReference type="GO" id="GO:0004518">
    <property type="term" value="F:nuclease activity"/>
    <property type="evidence" value="ECO:0007669"/>
    <property type="project" value="UniProtKB-KW"/>
</dbReference>
<dbReference type="InterPro" id="IPR050556">
    <property type="entry name" value="Type_II_TA_system_RNase"/>
</dbReference>
<dbReference type="PATRIC" id="fig|1217671.3.peg.2637"/>
<comment type="caution">
    <text evidence="9">The sequence shown here is derived from an EMBL/GenBank/DDBJ whole genome shotgun (WGS) entry which is preliminary data.</text>
</comment>
<dbReference type="Pfam" id="PF01850">
    <property type="entry name" value="PIN"/>
    <property type="match status" value="1"/>
</dbReference>
<proteinExistence type="inferred from homology"/>
<dbReference type="Proteomes" id="UP000018426">
    <property type="component" value="Unassembled WGS sequence"/>
</dbReference>
<accession>N8RE05</accession>
<keyword evidence="5" id="KW-0378">Hydrolase</keyword>
<reference evidence="9 10" key="1">
    <citation type="submission" date="2013-02" db="EMBL/GenBank/DDBJ databases">
        <title>The Genome Sequence of Acinetobacter parvus NIPH 1103.</title>
        <authorList>
            <consortium name="The Broad Institute Genome Sequencing Platform"/>
            <consortium name="The Broad Institute Genome Sequencing Center for Infectious Disease"/>
            <person name="Cerqueira G."/>
            <person name="Feldgarden M."/>
            <person name="Courvalin P."/>
            <person name="Perichon B."/>
            <person name="Grillot-Courvalin C."/>
            <person name="Clermont D."/>
            <person name="Rocha E."/>
            <person name="Yoon E.-J."/>
            <person name="Nemec A."/>
            <person name="Walker B."/>
            <person name="Young S.K."/>
            <person name="Zeng Q."/>
            <person name="Gargeya S."/>
            <person name="Fitzgerald M."/>
            <person name="Haas B."/>
            <person name="Abouelleil A."/>
            <person name="Alvarado L."/>
            <person name="Arachchi H.M."/>
            <person name="Berlin A.M."/>
            <person name="Chapman S.B."/>
            <person name="Dewar J."/>
            <person name="Goldberg J."/>
            <person name="Griggs A."/>
            <person name="Gujja S."/>
            <person name="Hansen M."/>
            <person name="Howarth C."/>
            <person name="Imamovic A."/>
            <person name="Larimer J."/>
            <person name="McCowan C."/>
            <person name="Murphy C."/>
            <person name="Neiman D."/>
            <person name="Pearson M."/>
            <person name="Priest M."/>
            <person name="Roberts A."/>
            <person name="Saif S."/>
            <person name="Shea T."/>
            <person name="Sisk P."/>
            <person name="Sykes S."/>
            <person name="Wortman J."/>
            <person name="Nusbaum C."/>
            <person name="Birren B."/>
        </authorList>
    </citation>
    <scope>NUCLEOTIDE SEQUENCE [LARGE SCALE GENOMIC DNA]</scope>
    <source>
        <strain evidence="9 10">NIPH 1103</strain>
    </source>
</reference>
<name>N8RE05_9GAMM</name>
<comment type="cofactor">
    <cofactor evidence="1">
        <name>Mg(2+)</name>
        <dbReference type="ChEBI" id="CHEBI:18420"/>
    </cofactor>
</comment>
<evidence type="ECO:0000313" key="10">
    <source>
        <dbReference type="Proteomes" id="UP000018426"/>
    </source>
</evidence>
<evidence type="ECO:0000256" key="1">
    <source>
        <dbReference type="ARBA" id="ARBA00001946"/>
    </source>
</evidence>
<evidence type="ECO:0000256" key="7">
    <source>
        <dbReference type="ARBA" id="ARBA00038093"/>
    </source>
</evidence>
<dbReference type="InterPro" id="IPR029060">
    <property type="entry name" value="PIN-like_dom_sf"/>
</dbReference>
<keyword evidence="6" id="KW-0460">Magnesium</keyword>
<evidence type="ECO:0000313" key="9">
    <source>
        <dbReference type="EMBL" id="ENU32332.1"/>
    </source>
</evidence>
<dbReference type="CDD" id="cd18746">
    <property type="entry name" value="PIN_VapC4-5_FitB-like"/>
    <property type="match status" value="1"/>
</dbReference>
<dbReference type="RefSeq" id="WP_004675288.1">
    <property type="nucleotide sequence ID" value="NZ_KB849219.1"/>
</dbReference>
<evidence type="ECO:0000256" key="2">
    <source>
        <dbReference type="ARBA" id="ARBA00022649"/>
    </source>
</evidence>
<dbReference type="GO" id="GO:0046872">
    <property type="term" value="F:metal ion binding"/>
    <property type="evidence" value="ECO:0007669"/>
    <property type="project" value="UniProtKB-KW"/>
</dbReference>
<keyword evidence="2" id="KW-1277">Toxin-antitoxin system</keyword>
<dbReference type="Gene3D" id="3.40.50.1010">
    <property type="entry name" value="5'-nuclease"/>
    <property type="match status" value="1"/>
</dbReference>
<feature type="domain" description="PIN" evidence="8">
    <location>
        <begin position="2"/>
        <end position="117"/>
    </location>
</feature>
<dbReference type="EMBL" id="APOL01000043">
    <property type="protein sequence ID" value="ENU32332.1"/>
    <property type="molecule type" value="Genomic_DNA"/>
</dbReference>
<evidence type="ECO:0000256" key="5">
    <source>
        <dbReference type="ARBA" id="ARBA00022801"/>
    </source>
</evidence>
<keyword evidence="4" id="KW-0479">Metal-binding</keyword>
<dbReference type="PANTHER" id="PTHR33653:SF1">
    <property type="entry name" value="RIBONUCLEASE VAPC2"/>
    <property type="match status" value="1"/>
</dbReference>
<dbReference type="AlphaFoldDB" id="N8RE05"/>
<protein>
    <recommendedName>
        <fullName evidence="8">PIN domain-containing protein</fullName>
    </recommendedName>
</protein>
<dbReference type="InterPro" id="IPR002716">
    <property type="entry name" value="PIN_dom"/>
</dbReference>
<gene>
    <name evidence="9" type="ORF">F989_02683</name>
</gene>
<evidence type="ECO:0000256" key="6">
    <source>
        <dbReference type="ARBA" id="ARBA00022842"/>
    </source>
</evidence>
<dbReference type="GO" id="GO:0016787">
    <property type="term" value="F:hydrolase activity"/>
    <property type="evidence" value="ECO:0007669"/>
    <property type="project" value="UniProtKB-KW"/>
</dbReference>
<comment type="similarity">
    <text evidence="7">Belongs to the PINc/VapC protein family.</text>
</comment>
<dbReference type="PANTHER" id="PTHR33653">
    <property type="entry name" value="RIBONUCLEASE VAPC2"/>
    <property type="match status" value="1"/>
</dbReference>
<dbReference type="SUPFAM" id="SSF88723">
    <property type="entry name" value="PIN domain-like"/>
    <property type="match status" value="1"/>
</dbReference>
<evidence type="ECO:0000256" key="3">
    <source>
        <dbReference type="ARBA" id="ARBA00022722"/>
    </source>
</evidence>
<evidence type="ECO:0000259" key="8">
    <source>
        <dbReference type="Pfam" id="PF01850"/>
    </source>
</evidence>